<name>A0A813IW80_POLGL</name>
<feature type="domain" description="TsaA-like" evidence="4">
    <location>
        <begin position="18"/>
        <end position="175"/>
    </location>
</feature>
<gene>
    <name evidence="5" type="ORF">PGLA2088_LOCUS12962</name>
</gene>
<accession>A0A813IW80</accession>
<dbReference type="Proteomes" id="UP000626109">
    <property type="component" value="Unassembled WGS sequence"/>
</dbReference>
<comment type="caution">
    <text evidence="5">The sequence shown here is derived from an EMBL/GenBank/DDBJ whole genome shotgun (WGS) entry which is preliminary data.</text>
</comment>
<feature type="region of interest" description="Disordered" evidence="3">
    <location>
        <begin position="172"/>
        <end position="193"/>
    </location>
</feature>
<evidence type="ECO:0000313" key="6">
    <source>
        <dbReference type="Proteomes" id="UP000626109"/>
    </source>
</evidence>
<comment type="similarity">
    <text evidence="2">Belongs to the tRNA methyltransferase O family.</text>
</comment>
<dbReference type="InterPro" id="IPR040372">
    <property type="entry name" value="YaeB-like"/>
</dbReference>
<evidence type="ECO:0000256" key="2">
    <source>
        <dbReference type="ARBA" id="ARBA00033753"/>
    </source>
</evidence>
<feature type="non-terminal residue" evidence="5">
    <location>
        <position position="1"/>
    </location>
</feature>
<dbReference type="AlphaFoldDB" id="A0A813IW80"/>
<feature type="region of interest" description="Disordered" evidence="3">
    <location>
        <begin position="102"/>
        <end position="123"/>
    </location>
</feature>
<keyword evidence="1" id="KW-0949">S-adenosyl-L-methionine</keyword>
<evidence type="ECO:0000313" key="5">
    <source>
        <dbReference type="EMBL" id="CAE8657680.1"/>
    </source>
</evidence>
<dbReference type="InterPro" id="IPR036414">
    <property type="entry name" value="YaeB_N_sf"/>
</dbReference>
<dbReference type="Pfam" id="PF01980">
    <property type="entry name" value="TrmO_N"/>
    <property type="match status" value="1"/>
</dbReference>
<feature type="non-terminal residue" evidence="5">
    <location>
        <position position="353"/>
    </location>
</feature>
<dbReference type="PANTHER" id="PTHR12818:SF0">
    <property type="entry name" value="TRNA (ADENINE(37)-N6)-METHYLTRANSFERASE"/>
    <property type="match status" value="1"/>
</dbReference>
<dbReference type="PROSITE" id="PS51668">
    <property type="entry name" value="TSAA_2"/>
    <property type="match status" value="1"/>
</dbReference>
<dbReference type="EMBL" id="CAJNNW010015403">
    <property type="protein sequence ID" value="CAE8657680.1"/>
    <property type="molecule type" value="Genomic_DNA"/>
</dbReference>
<evidence type="ECO:0000256" key="1">
    <source>
        <dbReference type="ARBA" id="ARBA00022691"/>
    </source>
</evidence>
<dbReference type="Gene3D" id="2.40.30.70">
    <property type="entry name" value="YaeB-like"/>
    <property type="match status" value="1"/>
</dbReference>
<feature type="compositionally biased region" description="Polar residues" evidence="3">
    <location>
        <begin position="172"/>
        <end position="181"/>
    </location>
</feature>
<dbReference type="InterPro" id="IPR036413">
    <property type="entry name" value="YaeB-like_sf"/>
</dbReference>
<dbReference type="InterPro" id="IPR023368">
    <property type="entry name" value="UPF0066_cons_site"/>
</dbReference>
<dbReference type="SUPFAM" id="SSF118196">
    <property type="entry name" value="YaeB-like"/>
    <property type="match status" value="1"/>
</dbReference>
<dbReference type="PROSITE" id="PS01318">
    <property type="entry name" value="TSAA_1"/>
    <property type="match status" value="1"/>
</dbReference>
<proteinExistence type="inferred from homology"/>
<dbReference type="CDD" id="cd09281">
    <property type="entry name" value="UPF0066"/>
    <property type="match status" value="1"/>
</dbReference>
<dbReference type="InterPro" id="IPR023370">
    <property type="entry name" value="TrmO-like_N"/>
</dbReference>
<organism evidence="5 6">
    <name type="scientific">Polarella glacialis</name>
    <name type="common">Dinoflagellate</name>
    <dbReference type="NCBI Taxonomy" id="89957"/>
    <lineage>
        <taxon>Eukaryota</taxon>
        <taxon>Sar</taxon>
        <taxon>Alveolata</taxon>
        <taxon>Dinophyceae</taxon>
        <taxon>Suessiales</taxon>
        <taxon>Suessiaceae</taxon>
        <taxon>Polarella</taxon>
    </lineage>
</organism>
<dbReference type="PANTHER" id="PTHR12818">
    <property type="entry name" value="TRNA (ADENINE(37)-N6)-METHYLTRANSFERASE"/>
    <property type="match status" value="1"/>
</dbReference>
<evidence type="ECO:0000259" key="4">
    <source>
        <dbReference type="PROSITE" id="PS51668"/>
    </source>
</evidence>
<sequence length="353" mass="38334">LSRMESGVAADGPETYSLARVGTFRSSFPASFGCPRQGLAAPSVRGRVELEPWLAAASGGGGQFLEGLEAFSHVWVLFMFDQNKHSSTSFDPSSSFLRPTVRPPWMTGNDGRRGSTGVFATRSPHRPNPIGLTLCRLDHVDHANAAVYLSGVDVVDGSAVIDLKPYHPVDQLSSFPPSATASRESQDEEQQSQQCQKVRFAEWMPAPTPTAGVVWRPAALEQLEQLQRHCQFYPDARDRSPAATSEASSCYALRQLRAAVGEVLGLDPRPPQSRSRSAAGRGGTTHHYWALDFDGLSLAFRLVEGGQPERGGKTTFEVLQVWQAAAREGGRASKGWLEALRAEIEAEEAVSEE</sequence>
<reference evidence="5" key="1">
    <citation type="submission" date="2021-02" db="EMBL/GenBank/DDBJ databases">
        <authorList>
            <person name="Dougan E. K."/>
            <person name="Rhodes N."/>
            <person name="Thang M."/>
            <person name="Chan C."/>
        </authorList>
    </citation>
    <scope>NUCLEOTIDE SEQUENCE</scope>
</reference>
<protein>
    <recommendedName>
        <fullName evidence="4">TsaA-like domain-containing protein</fullName>
    </recommendedName>
</protein>
<evidence type="ECO:0000256" key="3">
    <source>
        <dbReference type="SAM" id="MobiDB-lite"/>
    </source>
</evidence>